<dbReference type="EMBL" id="JBHSAT010000004">
    <property type="protein sequence ID" value="MFC3875836.1"/>
    <property type="molecule type" value="Genomic_DNA"/>
</dbReference>
<dbReference type="Proteomes" id="UP001595812">
    <property type="component" value="Unassembled WGS sequence"/>
</dbReference>
<evidence type="ECO:0000256" key="2">
    <source>
        <dbReference type="SAM" id="SignalP"/>
    </source>
</evidence>
<dbReference type="NCBIfam" id="TIGR01200">
    <property type="entry name" value="GLPGLI"/>
    <property type="match status" value="1"/>
</dbReference>
<name>A0ABV8AG59_9FLAO</name>
<comment type="caution">
    <text evidence="3">The sequence shown here is derived from an EMBL/GenBank/DDBJ whole genome shotgun (WGS) entry which is preliminary data.</text>
</comment>
<feature type="region of interest" description="Disordered" evidence="1">
    <location>
        <begin position="160"/>
        <end position="197"/>
    </location>
</feature>
<dbReference type="RefSeq" id="WP_386096201.1">
    <property type="nucleotide sequence ID" value="NZ_JBHSAT010000004.1"/>
</dbReference>
<feature type="chain" id="PRO_5047420789" evidence="2">
    <location>
        <begin position="24"/>
        <end position="292"/>
    </location>
</feature>
<keyword evidence="2" id="KW-0732">Signal</keyword>
<sequence length="292" mass="33031">MKAIFSRFGIVLLMVLMTTGVSAQDFQGKAYYSSKTSVDMSRWGGSQMSEQQKKAIMDRMKSFLEKTYVLTFNKEESLFKEEEKLEAGAGGGGFGSWGSSFSPGPQYKNVKTKTYLQDQEFFGKQFLIKEEMQAFDWKMTSESKQIGKYTAYKAITMRPEKEVSPENSFRRRGNRDEETKKADSTNTDVASAEDEPEEEKMVEVIAWFTPQVSVSQGPAEYWGLPGLILELSAGNTVMLCTKIVMNPGEPEEIKVPEKGEVVTKAEYTQIITDKMEEMRNNRGRGRGGRSRF</sequence>
<dbReference type="InterPro" id="IPR005901">
    <property type="entry name" value="GLPGLI"/>
</dbReference>
<accession>A0ABV8AG59</accession>
<evidence type="ECO:0000256" key="1">
    <source>
        <dbReference type="SAM" id="MobiDB-lite"/>
    </source>
</evidence>
<keyword evidence="4" id="KW-1185">Reference proteome</keyword>
<feature type="compositionally biased region" description="Basic and acidic residues" evidence="1">
    <location>
        <begin position="174"/>
        <end position="183"/>
    </location>
</feature>
<reference evidence="4" key="1">
    <citation type="journal article" date="2019" name="Int. J. Syst. Evol. Microbiol.">
        <title>The Global Catalogue of Microorganisms (GCM) 10K type strain sequencing project: providing services to taxonomists for standard genome sequencing and annotation.</title>
        <authorList>
            <consortium name="The Broad Institute Genomics Platform"/>
            <consortium name="The Broad Institute Genome Sequencing Center for Infectious Disease"/>
            <person name="Wu L."/>
            <person name="Ma J."/>
        </authorList>
    </citation>
    <scope>NUCLEOTIDE SEQUENCE [LARGE SCALE GENOMIC DNA]</scope>
    <source>
        <strain evidence="4">CECT 8979</strain>
    </source>
</reference>
<dbReference type="Pfam" id="PF09697">
    <property type="entry name" value="Porph_ging"/>
    <property type="match status" value="1"/>
</dbReference>
<protein>
    <submittedName>
        <fullName evidence="3">GLPGLI family protein</fullName>
    </submittedName>
</protein>
<gene>
    <name evidence="3" type="ORF">ACFOSX_01215</name>
</gene>
<evidence type="ECO:0000313" key="4">
    <source>
        <dbReference type="Proteomes" id="UP001595812"/>
    </source>
</evidence>
<feature type="signal peptide" evidence="2">
    <location>
        <begin position="1"/>
        <end position="23"/>
    </location>
</feature>
<evidence type="ECO:0000313" key="3">
    <source>
        <dbReference type="EMBL" id="MFC3875836.1"/>
    </source>
</evidence>
<proteinExistence type="predicted"/>
<organism evidence="3 4">
    <name type="scientific">Winogradskyella maritima</name>
    <dbReference type="NCBI Taxonomy" id="1517766"/>
    <lineage>
        <taxon>Bacteria</taxon>
        <taxon>Pseudomonadati</taxon>
        <taxon>Bacteroidota</taxon>
        <taxon>Flavobacteriia</taxon>
        <taxon>Flavobacteriales</taxon>
        <taxon>Flavobacteriaceae</taxon>
        <taxon>Winogradskyella</taxon>
    </lineage>
</organism>